<dbReference type="EMBL" id="QQNA01000272">
    <property type="protein sequence ID" value="RDG34864.1"/>
    <property type="molecule type" value="Genomic_DNA"/>
</dbReference>
<reference evidence="1 2" key="1">
    <citation type="submission" date="2018-07" db="EMBL/GenBank/DDBJ databases">
        <title>Streptomyces species from bats.</title>
        <authorList>
            <person name="Dunlap C."/>
        </authorList>
    </citation>
    <scope>NUCLEOTIDE SEQUENCE [LARGE SCALE GENOMIC DNA]</scope>
    <source>
        <strain evidence="1 2">AC230</strain>
    </source>
</reference>
<evidence type="ECO:0000313" key="2">
    <source>
        <dbReference type="Proteomes" id="UP000253741"/>
    </source>
</evidence>
<dbReference type="RefSeq" id="WP_114626702.1">
    <property type="nucleotide sequence ID" value="NZ_QQNA01000272.1"/>
</dbReference>
<proteinExistence type="predicted"/>
<accession>A0A370B458</accession>
<name>A0A370B458_9ACTN</name>
<dbReference type="OrthoDB" id="5197384at2"/>
<sequence>MDTEAPVKRLPARAAWEETGTALVPGVLEPDRFKALAEEAHGRLELVEPHIHEHTAAHRDGSFASPVHCGFIPPGPVLEALAYDKVLLMALRRTTGIPRLIPRGGAVVLYREGDFQGLHTDSVKSTVTVAVALTEHLPPMGWAPDLLGAFPDRLGEVVIEHGVFPAGEGFTTLTHPYGDGSVRAFAGYHVPHWRRPLTVPMGLLATMSFMDL</sequence>
<dbReference type="SUPFAM" id="SSF51197">
    <property type="entry name" value="Clavaminate synthase-like"/>
    <property type="match status" value="1"/>
</dbReference>
<keyword evidence="2" id="KW-1185">Reference proteome</keyword>
<protein>
    <submittedName>
        <fullName evidence="1">Uncharacterized protein</fullName>
    </submittedName>
</protein>
<evidence type="ECO:0000313" key="1">
    <source>
        <dbReference type="EMBL" id="RDG34864.1"/>
    </source>
</evidence>
<dbReference type="AlphaFoldDB" id="A0A370B458"/>
<organism evidence="1 2">
    <name type="scientific">Streptomyces corynorhini</name>
    <dbReference type="NCBI Taxonomy" id="2282652"/>
    <lineage>
        <taxon>Bacteria</taxon>
        <taxon>Bacillati</taxon>
        <taxon>Actinomycetota</taxon>
        <taxon>Actinomycetes</taxon>
        <taxon>Kitasatosporales</taxon>
        <taxon>Streptomycetaceae</taxon>
        <taxon>Streptomyces</taxon>
    </lineage>
</organism>
<comment type="caution">
    <text evidence="1">The sequence shown here is derived from an EMBL/GenBank/DDBJ whole genome shotgun (WGS) entry which is preliminary data.</text>
</comment>
<gene>
    <name evidence="1" type="ORF">DVH02_28310</name>
</gene>
<dbReference type="Proteomes" id="UP000253741">
    <property type="component" value="Unassembled WGS sequence"/>
</dbReference>